<reference evidence="1 2" key="1">
    <citation type="submission" date="2020-11" db="EMBL/GenBank/DDBJ databases">
        <title>Arthrobacter antarcticus sp. nov., isolated from Antarctic Soil.</title>
        <authorList>
            <person name="Li J."/>
        </authorList>
    </citation>
    <scope>NUCLEOTIDE SEQUENCE [LARGE SCALE GENOMIC DNA]</scope>
    <source>
        <strain evidence="1 2">Z1-20</strain>
    </source>
</reference>
<dbReference type="RefSeq" id="WP_196395280.1">
    <property type="nucleotide sequence ID" value="NZ_JADNYM010000003.1"/>
</dbReference>
<name>A0A931CJV4_9MICC</name>
<dbReference type="EMBL" id="JADNYM010000003">
    <property type="protein sequence ID" value="MBG0738332.1"/>
    <property type="molecule type" value="Genomic_DNA"/>
</dbReference>
<keyword evidence="2" id="KW-1185">Reference proteome</keyword>
<gene>
    <name evidence="1" type="ORF">IV500_02660</name>
</gene>
<sequence>MNPGKHSAVPGTSRTRVLARWARKRAKRLRSCVSWIDLSIRNVTATSSVLGQTPAVVSLTTYGERINAAAIAVESIARGKSKPRRMILWLDNEAVYDARPMALRRLERRGLEVRLTENLGPHTKYFPYVESVEHHELPLVTADDDIIYPRYWLRNLYEAFQAHPLNVNCHWASTLKTEGIQLATYRTWPNCMKSAAEFGHFGLGVSGVIYPPGLLEELKTRGKRFQVMSPTADDVWLHWVALRSGFPVRQISPVPRHFPLIPGTQRKTLMQTNNVEGSGNDAWIRGLYTVDDVVRVASRSDSRGLVAVDETSNRLSDGPSRVEQGI</sequence>
<evidence type="ECO:0000313" key="1">
    <source>
        <dbReference type="EMBL" id="MBG0738332.1"/>
    </source>
</evidence>
<protein>
    <submittedName>
        <fullName evidence="1">Uncharacterized protein</fullName>
    </submittedName>
</protein>
<dbReference type="AlphaFoldDB" id="A0A931CJV4"/>
<comment type="caution">
    <text evidence="1">The sequence shown here is derived from an EMBL/GenBank/DDBJ whole genome shotgun (WGS) entry which is preliminary data.</text>
</comment>
<dbReference type="InterPro" id="IPR029044">
    <property type="entry name" value="Nucleotide-diphossugar_trans"/>
</dbReference>
<organism evidence="1 2">
    <name type="scientific">Arthrobacter terrae</name>
    <dbReference type="NCBI Taxonomy" id="2935737"/>
    <lineage>
        <taxon>Bacteria</taxon>
        <taxon>Bacillati</taxon>
        <taxon>Actinomycetota</taxon>
        <taxon>Actinomycetes</taxon>
        <taxon>Micrococcales</taxon>
        <taxon>Micrococcaceae</taxon>
        <taxon>Arthrobacter</taxon>
    </lineage>
</organism>
<evidence type="ECO:0000313" key="2">
    <source>
        <dbReference type="Proteomes" id="UP000655366"/>
    </source>
</evidence>
<accession>A0A931CJV4</accession>
<dbReference type="Proteomes" id="UP000655366">
    <property type="component" value="Unassembled WGS sequence"/>
</dbReference>
<proteinExistence type="predicted"/>
<dbReference type="SUPFAM" id="SSF53448">
    <property type="entry name" value="Nucleotide-diphospho-sugar transferases"/>
    <property type="match status" value="1"/>
</dbReference>